<gene>
    <name evidence="1" type="ORF">PODANS_3_2750</name>
</gene>
<reference evidence="1" key="1">
    <citation type="journal article" date="2008" name="Genome Biol.">
        <title>The genome sequence of the model ascomycete fungus Podospora anserina.</title>
        <authorList>
            <person name="Espagne E."/>
            <person name="Lespinet O."/>
            <person name="Malagnac F."/>
            <person name="Da Silva C."/>
            <person name="Jaillon O."/>
            <person name="Porcel B.M."/>
            <person name="Couloux A."/>
            <person name="Aury J.-M."/>
            <person name="Segurens B."/>
            <person name="Poulain J."/>
            <person name="Anthouard V."/>
            <person name="Grossetete S."/>
            <person name="Khalili H."/>
            <person name="Coppin E."/>
            <person name="Dequard-Chablat M."/>
            <person name="Picard M."/>
            <person name="Contamine V."/>
            <person name="Arnaise S."/>
            <person name="Bourdais A."/>
            <person name="Berteaux-Lecellier V."/>
            <person name="Gautheret D."/>
            <person name="de Vries R.P."/>
            <person name="Battaglia E."/>
            <person name="Coutinho P.M."/>
            <person name="Danchin E.G.J."/>
            <person name="Henrissat B."/>
            <person name="El Khoury R."/>
            <person name="Sainsard-Chanet A."/>
            <person name="Boivin A."/>
            <person name="Pinan-Lucarre B."/>
            <person name="Sellem C.H."/>
            <person name="Debuchy R."/>
            <person name="Wincker P."/>
            <person name="Weissenbach J."/>
            <person name="Silar P."/>
        </authorList>
    </citation>
    <scope>NUCLEOTIDE SEQUENCE [LARGE SCALE GENOMIC DNA]</scope>
    <source>
        <strain evidence="1">S mat+</strain>
    </source>
</reference>
<name>B2AZS8_PODAN</name>
<reference evidence="1" key="2">
    <citation type="submission" date="2008-07" db="EMBL/GenBank/DDBJ databases">
        <authorList>
            <person name="Genoscope - CEA"/>
        </authorList>
    </citation>
    <scope>NUCLEOTIDE SEQUENCE</scope>
    <source>
        <strain evidence="1">S mat+</strain>
    </source>
</reference>
<sequence length="438" mass="49842">NERLQGHLMEAYWHLTRHADRDWDRLRYLLRMDRLCRDCIQHSDLVLASTGYPGTSRPDPSPRVDVLPVSTPRINTPSAPLEVIQTTNKTWNGCKFACPNESNRLHCSGCATQHSVRAFSKAQTEKSDGSRICIGREGVLRLCEHQHIKWSDIEAHFLRQHNPDNRSQLVPITCQLMCEHERRSTGNKHAPKYGFRPRLTVSGNSNMQYDIDWSWTIHHTLTLDTNGQLDKDEVRAMFEVDFRGVAGTIFTGTRNGDALKRAMSCFPASSCTCLNHTGVQQPPKDSEGYFQCLFEDCPPSQAGKKHASVLEYDSFAHGMLAKRIEIDRCLGYFPWSDKGQTKRPCLTIRYSRKIGGRLGAKPELPYLAGLAHLDPIIPPHEWLHALDPTSYELNDNTTTVGNVWPVCRDISCGNHYARYQTTHCGDRRPSSAPRDWRY</sequence>
<dbReference type="KEGG" id="pan:PODANSg6081"/>
<organism evidence="1">
    <name type="scientific">Podospora anserina (strain S / ATCC MYA-4624 / DSM 980 / FGSC 10383)</name>
    <name type="common">Pleurage anserina</name>
    <dbReference type="NCBI Taxonomy" id="515849"/>
    <lineage>
        <taxon>Eukaryota</taxon>
        <taxon>Fungi</taxon>
        <taxon>Dikarya</taxon>
        <taxon>Ascomycota</taxon>
        <taxon>Pezizomycotina</taxon>
        <taxon>Sordariomycetes</taxon>
        <taxon>Sordariomycetidae</taxon>
        <taxon>Sordariales</taxon>
        <taxon>Podosporaceae</taxon>
        <taxon>Podospora</taxon>
        <taxon>Podospora anserina</taxon>
    </lineage>
</organism>
<dbReference type="RefSeq" id="XP_001909046.1">
    <property type="nucleotide sequence ID" value="XM_001909011.1"/>
</dbReference>
<protein>
    <submittedName>
        <fullName evidence="1">Podospora anserina S mat+ genomic DNA chromosome 3, supercontig 2</fullName>
    </submittedName>
</protein>
<dbReference type="GeneID" id="6193929"/>
<dbReference type="VEuPathDB" id="FungiDB:PODANS_3_2750"/>
<dbReference type="AlphaFoldDB" id="B2AZS8"/>
<dbReference type="HOGENOM" id="CLU_626372_0_0_1"/>
<dbReference type="EMBL" id="CU638743">
    <property type="protein sequence ID" value="CAP70178.1"/>
    <property type="molecule type" value="Genomic_DNA"/>
</dbReference>
<accession>B2AZS8</accession>
<feature type="non-terminal residue" evidence="1">
    <location>
        <position position="1"/>
    </location>
</feature>
<proteinExistence type="predicted"/>
<evidence type="ECO:0000313" key="1">
    <source>
        <dbReference type="EMBL" id="CAP70178.1"/>
    </source>
</evidence>
<dbReference type="OrthoDB" id="3692147at2759"/>